<dbReference type="InterPro" id="IPR016187">
    <property type="entry name" value="CTDL_fold"/>
</dbReference>
<sequence length="235" mass="27944">METKKLKLALSDLESKTELLTLEKRDLQNQTEDLRMNMTKLENQTQQLTAEKMFFKNQTMEMTVNITILQNQTEDLRTNMTKLENQTQQLTAEKMFFKNQTKEMTVNMTILQNQNEQLRNNSDKLKRTQAAILKHPNLAIFCPDGVCQKCPKNWIESEESCYFFYNLDSYKAWNDSREFCQNMKSDLVVISSHEEQKFIYDTIVFYLDKWHGYWIGLQKVNNIWTWVDDSQDNLG</sequence>
<keyword evidence="1" id="KW-0175">Coiled coil</keyword>
<accession>A0A8C7X0L6</accession>
<proteinExistence type="predicted"/>
<dbReference type="InterPro" id="IPR050111">
    <property type="entry name" value="C-type_lectin/snaclec_domain"/>
</dbReference>
<dbReference type="SUPFAM" id="SSF56436">
    <property type="entry name" value="C-type lectin-like"/>
    <property type="match status" value="1"/>
</dbReference>
<dbReference type="Ensembl" id="ENSOSIT00000006626.1">
    <property type="protein sequence ID" value="ENSOSIP00000006183.1"/>
    <property type="gene ID" value="ENSOSIG00000004216.1"/>
</dbReference>
<evidence type="ECO:0000259" key="2">
    <source>
        <dbReference type="PROSITE" id="PS50041"/>
    </source>
</evidence>
<feature type="domain" description="C-type lectin" evidence="2">
    <location>
        <begin position="157"/>
        <end position="235"/>
    </location>
</feature>
<dbReference type="GeneTree" id="ENSGT00940000177047"/>
<evidence type="ECO:0000256" key="1">
    <source>
        <dbReference type="SAM" id="Coils"/>
    </source>
</evidence>
<dbReference type="InterPro" id="IPR001304">
    <property type="entry name" value="C-type_lectin-like"/>
</dbReference>
<dbReference type="Gene3D" id="1.10.287.1490">
    <property type="match status" value="1"/>
</dbReference>
<dbReference type="AlphaFoldDB" id="A0A8C7X0L6"/>
<dbReference type="Proteomes" id="UP000694383">
    <property type="component" value="Unplaced"/>
</dbReference>
<feature type="coiled-coil region" evidence="1">
    <location>
        <begin position="10"/>
        <end position="131"/>
    </location>
</feature>
<dbReference type="PROSITE" id="PS50041">
    <property type="entry name" value="C_TYPE_LECTIN_2"/>
    <property type="match status" value="1"/>
</dbReference>
<reference evidence="3" key="1">
    <citation type="submission" date="2025-08" db="UniProtKB">
        <authorList>
            <consortium name="Ensembl"/>
        </authorList>
    </citation>
    <scope>IDENTIFICATION</scope>
</reference>
<dbReference type="Gene3D" id="3.10.100.10">
    <property type="entry name" value="Mannose-Binding Protein A, subunit A"/>
    <property type="match status" value="1"/>
</dbReference>
<protein>
    <recommendedName>
        <fullName evidence="2">C-type lectin domain-containing protein</fullName>
    </recommendedName>
</protein>
<dbReference type="PANTHER" id="PTHR22803">
    <property type="entry name" value="MANNOSE, PHOSPHOLIPASE, LECTIN RECEPTOR RELATED"/>
    <property type="match status" value="1"/>
</dbReference>
<dbReference type="InterPro" id="IPR016186">
    <property type="entry name" value="C-type_lectin-like/link_sf"/>
</dbReference>
<evidence type="ECO:0000313" key="3">
    <source>
        <dbReference type="Ensembl" id="ENSOSIP00000006183.1"/>
    </source>
</evidence>
<name>A0A8C7X0L6_9TELE</name>
<evidence type="ECO:0000313" key="4">
    <source>
        <dbReference type="Proteomes" id="UP000694383"/>
    </source>
</evidence>
<keyword evidence="4" id="KW-1185">Reference proteome</keyword>
<dbReference type="Pfam" id="PF00059">
    <property type="entry name" value="Lectin_C"/>
    <property type="match status" value="1"/>
</dbReference>
<organism evidence="3 4">
    <name type="scientific">Oryzias sinensis</name>
    <name type="common">Chinese medaka</name>
    <dbReference type="NCBI Taxonomy" id="183150"/>
    <lineage>
        <taxon>Eukaryota</taxon>
        <taxon>Metazoa</taxon>
        <taxon>Chordata</taxon>
        <taxon>Craniata</taxon>
        <taxon>Vertebrata</taxon>
        <taxon>Euteleostomi</taxon>
        <taxon>Actinopterygii</taxon>
        <taxon>Neopterygii</taxon>
        <taxon>Teleostei</taxon>
        <taxon>Neoteleostei</taxon>
        <taxon>Acanthomorphata</taxon>
        <taxon>Ovalentaria</taxon>
        <taxon>Atherinomorphae</taxon>
        <taxon>Beloniformes</taxon>
        <taxon>Adrianichthyidae</taxon>
        <taxon>Oryziinae</taxon>
        <taxon>Oryzias</taxon>
    </lineage>
</organism>
<reference evidence="3" key="2">
    <citation type="submission" date="2025-09" db="UniProtKB">
        <authorList>
            <consortium name="Ensembl"/>
        </authorList>
    </citation>
    <scope>IDENTIFICATION</scope>
</reference>